<evidence type="ECO:0000256" key="9">
    <source>
        <dbReference type="SAM" id="Phobius"/>
    </source>
</evidence>
<dbReference type="Pfam" id="PF00512">
    <property type="entry name" value="HisKA"/>
    <property type="match status" value="1"/>
</dbReference>
<evidence type="ECO:0000313" key="12">
    <source>
        <dbReference type="Proteomes" id="UP000886780"/>
    </source>
</evidence>
<dbReference type="EMBL" id="DXEU01000071">
    <property type="protein sequence ID" value="HIX51968.1"/>
    <property type="molecule type" value="Genomic_DNA"/>
</dbReference>
<dbReference type="SMART" id="SM00387">
    <property type="entry name" value="HATPase_c"/>
    <property type="match status" value="1"/>
</dbReference>
<proteinExistence type="predicted"/>
<dbReference type="CDD" id="cd00082">
    <property type="entry name" value="HisKA"/>
    <property type="match status" value="1"/>
</dbReference>
<dbReference type="GO" id="GO:0016036">
    <property type="term" value="P:cellular response to phosphate starvation"/>
    <property type="evidence" value="ECO:0007669"/>
    <property type="project" value="TreeGrafter"/>
</dbReference>
<dbReference type="Pfam" id="PF02518">
    <property type="entry name" value="HATPase_c"/>
    <property type="match status" value="1"/>
</dbReference>
<dbReference type="PROSITE" id="PS50109">
    <property type="entry name" value="HIS_KIN"/>
    <property type="match status" value="1"/>
</dbReference>
<feature type="domain" description="Histidine kinase" evidence="10">
    <location>
        <begin position="258"/>
        <end position="476"/>
    </location>
</feature>
<reference evidence="11" key="1">
    <citation type="journal article" date="2021" name="PeerJ">
        <title>Extensive microbial diversity within the chicken gut microbiome revealed by metagenomics and culture.</title>
        <authorList>
            <person name="Gilroy R."/>
            <person name="Ravi A."/>
            <person name="Getino M."/>
            <person name="Pursley I."/>
            <person name="Horton D.L."/>
            <person name="Alikhan N.F."/>
            <person name="Baker D."/>
            <person name="Gharbi K."/>
            <person name="Hall N."/>
            <person name="Watson M."/>
            <person name="Adriaenssens E.M."/>
            <person name="Foster-Nyarko E."/>
            <person name="Jarju S."/>
            <person name="Secka A."/>
            <person name="Antonio M."/>
            <person name="Oren A."/>
            <person name="Chaudhuri R.R."/>
            <person name="La Ragione R."/>
            <person name="Hildebrand F."/>
            <person name="Pallen M.J."/>
        </authorList>
    </citation>
    <scope>NUCLEOTIDE SEQUENCE</scope>
    <source>
        <strain evidence="11">ChiGjej4B4-12881</strain>
    </source>
</reference>
<dbReference type="EC" id="2.7.13.3" evidence="3"/>
<evidence type="ECO:0000313" key="11">
    <source>
        <dbReference type="EMBL" id="HIX51968.1"/>
    </source>
</evidence>
<name>A0A9D2AW00_9FIRM</name>
<comment type="catalytic activity">
    <reaction evidence="1">
        <text>ATP + protein L-histidine = ADP + protein N-phospho-L-histidine.</text>
        <dbReference type="EC" id="2.7.13.3"/>
    </reaction>
</comment>
<protein>
    <recommendedName>
        <fullName evidence="3">histidine kinase</fullName>
        <ecNumber evidence="3">2.7.13.3</ecNumber>
    </recommendedName>
</protein>
<keyword evidence="5" id="KW-0808">Transferase</keyword>
<dbReference type="PANTHER" id="PTHR45453">
    <property type="entry name" value="PHOSPHATE REGULON SENSOR PROTEIN PHOR"/>
    <property type="match status" value="1"/>
</dbReference>
<dbReference type="InterPro" id="IPR005467">
    <property type="entry name" value="His_kinase_dom"/>
</dbReference>
<dbReference type="FunFam" id="1.10.287.130:FF:000001">
    <property type="entry name" value="Two-component sensor histidine kinase"/>
    <property type="match status" value="1"/>
</dbReference>
<evidence type="ECO:0000256" key="2">
    <source>
        <dbReference type="ARBA" id="ARBA00004370"/>
    </source>
</evidence>
<dbReference type="GO" id="GO:0005886">
    <property type="term" value="C:plasma membrane"/>
    <property type="evidence" value="ECO:0007669"/>
    <property type="project" value="TreeGrafter"/>
</dbReference>
<dbReference type="PRINTS" id="PR00344">
    <property type="entry name" value="BCTRLSENSOR"/>
</dbReference>
<dbReference type="GO" id="GO:0004721">
    <property type="term" value="F:phosphoprotein phosphatase activity"/>
    <property type="evidence" value="ECO:0007669"/>
    <property type="project" value="TreeGrafter"/>
</dbReference>
<keyword evidence="8 9" id="KW-0472">Membrane</keyword>
<organism evidence="11 12">
    <name type="scientific">Candidatus Lachnoclostridium stercoripullorum</name>
    <dbReference type="NCBI Taxonomy" id="2838635"/>
    <lineage>
        <taxon>Bacteria</taxon>
        <taxon>Bacillati</taxon>
        <taxon>Bacillota</taxon>
        <taxon>Clostridia</taxon>
        <taxon>Lachnospirales</taxon>
        <taxon>Lachnospiraceae</taxon>
    </lineage>
</organism>
<evidence type="ECO:0000259" key="10">
    <source>
        <dbReference type="PROSITE" id="PS50109"/>
    </source>
</evidence>
<dbReference type="SUPFAM" id="SSF47384">
    <property type="entry name" value="Homodimeric domain of signal transducing histidine kinase"/>
    <property type="match status" value="1"/>
</dbReference>
<evidence type="ECO:0000256" key="1">
    <source>
        <dbReference type="ARBA" id="ARBA00000085"/>
    </source>
</evidence>
<dbReference type="FunFam" id="3.30.565.10:FF:000006">
    <property type="entry name" value="Sensor histidine kinase WalK"/>
    <property type="match status" value="1"/>
</dbReference>
<dbReference type="InterPro" id="IPR004358">
    <property type="entry name" value="Sig_transdc_His_kin-like_C"/>
</dbReference>
<dbReference type="CDD" id="cd00075">
    <property type="entry name" value="HATPase"/>
    <property type="match status" value="1"/>
</dbReference>
<dbReference type="AlphaFoldDB" id="A0A9D2AW00"/>
<evidence type="ECO:0000256" key="8">
    <source>
        <dbReference type="ARBA" id="ARBA00023136"/>
    </source>
</evidence>
<dbReference type="PANTHER" id="PTHR45453:SF1">
    <property type="entry name" value="PHOSPHATE REGULON SENSOR PROTEIN PHOR"/>
    <property type="match status" value="1"/>
</dbReference>
<evidence type="ECO:0000256" key="3">
    <source>
        <dbReference type="ARBA" id="ARBA00012438"/>
    </source>
</evidence>
<reference evidence="11" key="2">
    <citation type="submission" date="2021-04" db="EMBL/GenBank/DDBJ databases">
        <authorList>
            <person name="Gilroy R."/>
        </authorList>
    </citation>
    <scope>NUCLEOTIDE SEQUENCE</scope>
    <source>
        <strain evidence="11">ChiGjej4B4-12881</strain>
    </source>
</reference>
<comment type="subcellular location">
    <subcellularLocation>
        <location evidence="2">Membrane</location>
    </subcellularLocation>
</comment>
<gene>
    <name evidence="11" type="ORF">IAA28_04090</name>
</gene>
<feature type="transmembrane region" description="Helical" evidence="9">
    <location>
        <begin position="179"/>
        <end position="202"/>
    </location>
</feature>
<keyword evidence="9" id="KW-1133">Transmembrane helix</keyword>
<evidence type="ECO:0000256" key="5">
    <source>
        <dbReference type="ARBA" id="ARBA00022679"/>
    </source>
</evidence>
<evidence type="ECO:0000256" key="6">
    <source>
        <dbReference type="ARBA" id="ARBA00022777"/>
    </source>
</evidence>
<keyword evidence="9" id="KW-0812">Transmembrane</keyword>
<dbReference type="InterPro" id="IPR003661">
    <property type="entry name" value="HisK_dim/P_dom"/>
</dbReference>
<dbReference type="SMART" id="SM00388">
    <property type="entry name" value="HisKA"/>
    <property type="match status" value="1"/>
</dbReference>
<dbReference type="Proteomes" id="UP000886780">
    <property type="component" value="Unassembled WGS sequence"/>
</dbReference>
<evidence type="ECO:0000256" key="4">
    <source>
        <dbReference type="ARBA" id="ARBA00022553"/>
    </source>
</evidence>
<dbReference type="Gene3D" id="1.10.287.130">
    <property type="match status" value="1"/>
</dbReference>
<dbReference type="SUPFAM" id="SSF55874">
    <property type="entry name" value="ATPase domain of HSP90 chaperone/DNA topoisomerase II/histidine kinase"/>
    <property type="match status" value="1"/>
</dbReference>
<keyword evidence="7" id="KW-0902">Two-component regulatory system</keyword>
<dbReference type="InterPro" id="IPR036097">
    <property type="entry name" value="HisK_dim/P_sf"/>
</dbReference>
<dbReference type="InterPro" id="IPR003594">
    <property type="entry name" value="HATPase_dom"/>
</dbReference>
<keyword evidence="4" id="KW-0597">Phosphoprotein</keyword>
<dbReference type="InterPro" id="IPR050351">
    <property type="entry name" value="BphY/WalK/GraS-like"/>
</dbReference>
<dbReference type="InterPro" id="IPR036890">
    <property type="entry name" value="HATPase_C_sf"/>
</dbReference>
<keyword evidence="6 11" id="KW-0418">Kinase</keyword>
<dbReference type="Gene3D" id="3.30.565.10">
    <property type="entry name" value="Histidine kinase-like ATPase, C-terminal domain"/>
    <property type="match status" value="1"/>
</dbReference>
<sequence>MRRWWSWLKKKLSMRMVLFAMLFVMGVLPMLIQGRLLLTSLSKSQIETRILDIQNQALILSNRLTQSGYLGSEVTDTVLDSQMDVLADVFNGRIVVVNEDYRIIRDTFRLAEGKYHVSEEVIRCFRGETSSEYNSGKHYIIETFPIYSQGSDGEIDGVLLVTASTASILNLMDVVGEKITMFEVMALIVIIAAIFLAVRLYLQPVYAFRRWLGKIAQGDAETIRVEDYRELQEMSESVSQSFAKLREVDNSRQEFVSNVSHELKTPITSIRVLADSLMSMEDAPVELYREFMNDISDEIDRESKIIDDLLTLVKMDKSAAQVMNISQVNVGALLELILKRIRPIAKKRNVELTLETIREVTAEVDEVKMSQAFTNLVENAVKYNREDGWVRVVLDADHKFFTVKVADSGIGIPEEFQTRIFERFYRVDKARSRETGGTGLGLAITRNIIQMHRGTIQVQSTEGEGTVFTVRIPLTYISQKEVPGGK</sequence>
<dbReference type="GO" id="GO:0000155">
    <property type="term" value="F:phosphorelay sensor kinase activity"/>
    <property type="evidence" value="ECO:0007669"/>
    <property type="project" value="InterPro"/>
</dbReference>
<accession>A0A9D2AW00</accession>
<comment type="caution">
    <text evidence="11">The sequence shown here is derived from an EMBL/GenBank/DDBJ whole genome shotgun (WGS) entry which is preliminary data.</text>
</comment>
<evidence type="ECO:0000256" key="7">
    <source>
        <dbReference type="ARBA" id="ARBA00023012"/>
    </source>
</evidence>